<proteinExistence type="predicted"/>
<organism evidence="3 4">
    <name type="scientific">Orbilia brochopaga</name>
    <dbReference type="NCBI Taxonomy" id="3140254"/>
    <lineage>
        <taxon>Eukaryota</taxon>
        <taxon>Fungi</taxon>
        <taxon>Dikarya</taxon>
        <taxon>Ascomycota</taxon>
        <taxon>Pezizomycotina</taxon>
        <taxon>Orbiliomycetes</taxon>
        <taxon>Orbiliales</taxon>
        <taxon>Orbiliaceae</taxon>
        <taxon>Orbilia</taxon>
    </lineage>
</organism>
<feature type="region of interest" description="Disordered" evidence="1">
    <location>
        <begin position="157"/>
        <end position="183"/>
    </location>
</feature>
<dbReference type="EMBL" id="JAVHNQ010000001">
    <property type="protein sequence ID" value="KAK6359204.1"/>
    <property type="molecule type" value="Genomic_DNA"/>
</dbReference>
<evidence type="ECO:0000313" key="4">
    <source>
        <dbReference type="Proteomes" id="UP001375240"/>
    </source>
</evidence>
<feature type="region of interest" description="Disordered" evidence="1">
    <location>
        <begin position="91"/>
        <end position="131"/>
    </location>
</feature>
<evidence type="ECO:0000256" key="1">
    <source>
        <dbReference type="SAM" id="MobiDB-lite"/>
    </source>
</evidence>
<feature type="signal peptide" evidence="2">
    <location>
        <begin position="1"/>
        <end position="24"/>
    </location>
</feature>
<evidence type="ECO:0000313" key="3">
    <source>
        <dbReference type="EMBL" id="KAK6359204.1"/>
    </source>
</evidence>
<evidence type="ECO:0000256" key="2">
    <source>
        <dbReference type="SAM" id="SignalP"/>
    </source>
</evidence>
<dbReference type="AlphaFoldDB" id="A0AAV9VDV2"/>
<sequence>MNSKMLSYAGRFFVFSLAASSVQAIPVPQPQTPDASSLESCPTDGGIVCSPDGASFYICDWGKAVPMGPVAAGNTCKDGQIMSLDSNGNLVPAPSQPPVAAPSPAPAMTTPAPAPVAPAPVNPPPADDSSDTITSTITSIVEAHITRSSTIVVTMTGTAPTDVPAPSSEAPAPPANGGNGNPIQLTEEQVLAVAPTSNTCSGAEFPNECATASDAVANINKAFATYGIDKVGPAAAILSIMAFESADFKYNINHFPGRAGQGTKAMLMPNFIVQYAQTFGSTDSIAPGLTPANIDSQSDDIKNKVRELVLGIDKTFGAAVWFYSTCPEDVKQGLEKAASLEAWSNYITQCVKTTVTDDRQAGFTKAVAALSR</sequence>
<protein>
    <submittedName>
        <fullName evidence="3">Uncharacterized protein</fullName>
    </submittedName>
</protein>
<gene>
    <name evidence="3" type="ORF">TWF696_000368</name>
</gene>
<name>A0AAV9VDV2_9PEZI</name>
<keyword evidence="2" id="KW-0732">Signal</keyword>
<accession>A0AAV9VDV2</accession>
<comment type="caution">
    <text evidence="3">The sequence shown here is derived from an EMBL/GenBank/DDBJ whole genome shotgun (WGS) entry which is preliminary data.</text>
</comment>
<feature type="compositionally biased region" description="Pro residues" evidence="1">
    <location>
        <begin position="94"/>
        <end position="105"/>
    </location>
</feature>
<feature type="compositionally biased region" description="Pro residues" evidence="1">
    <location>
        <begin position="112"/>
        <end position="126"/>
    </location>
</feature>
<dbReference type="Proteomes" id="UP001375240">
    <property type="component" value="Unassembled WGS sequence"/>
</dbReference>
<reference evidence="3 4" key="1">
    <citation type="submission" date="2019-10" db="EMBL/GenBank/DDBJ databases">
        <authorList>
            <person name="Palmer J.M."/>
        </authorList>
    </citation>
    <scope>NUCLEOTIDE SEQUENCE [LARGE SCALE GENOMIC DNA]</scope>
    <source>
        <strain evidence="3 4">TWF696</strain>
    </source>
</reference>
<feature type="chain" id="PRO_5043889027" evidence="2">
    <location>
        <begin position="25"/>
        <end position="372"/>
    </location>
</feature>
<keyword evidence="4" id="KW-1185">Reference proteome</keyword>